<dbReference type="SMART" id="SM00710">
    <property type="entry name" value="PbH1"/>
    <property type="match status" value="6"/>
</dbReference>
<dbReference type="Proteomes" id="UP000294689">
    <property type="component" value="Unassembled WGS sequence"/>
</dbReference>
<dbReference type="RefSeq" id="WP_133757866.1">
    <property type="nucleotide sequence ID" value="NZ_SOBW01000008.1"/>
</dbReference>
<dbReference type="InterPro" id="IPR006626">
    <property type="entry name" value="PbH1"/>
</dbReference>
<name>A0A4R7Q042_9FLAO</name>
<evidence type="ECO:0000256" key="1">
    <source>
        <dbReference type="SAM" id="SignalP"/>
    </source>
</evidence>
<reference evidence="3 4" key="1">
    <citation type="submission" date="2019-03" db="EMBL/GenBank/DDBJ databases">
        <title>Genomic Encyclopedia of Archaeal and Bacterial Type Strains, Phase II (KMG-II): from individual species to whole genera.</title>
        <authorList>
            <person name="Goeker M."/>
        </authorList>
    </citation>
    <scope>NUCLEOTIDE SEQUENCE [LARGE SCALE GENOMIC DNA]</scope>
    <source>
        <strain evidence="3 4">DSM 28135</strain>
    </source>
</reference>
<accession>A0A4R7Q042</accession>
<dbReference type="OrthoDB" id="9808066at2"/>
<dbReference type="PANTHER" id="PTHR36453:SF1">
    <property type="entry name" value="RIGHT HANDED BETA HELIX DOMAIN-CONTAINING PROTEIN"/>
    <property type="match status" value="1"/>
</dbReference>
<dbReference type="SUPFAM" id="SSF51126">
    <property type="entry name" value="Pectin lyase-like"/>
    <property type="match status" value="1"/>
</dbReference>
<dbReference type="PANTHER" id="PTHR36453">
    <property type="entry name" value="SECRETED PROTEIN-RELATED"/>
    <property type="match status" value="1"/>
</dbReference>
<comment type="caution">
    <text evidence="3">The sequence shown here is derived from an EMBL/GenBank/DDBJ whole genome shotgun (WGS) entry which is preliminary data.</text>
</comment>
<dbReference type="Pfam" id="PF21231">
    <property type="entry name" value="GH141_M"/>
    <property type="match status" value="1"/>
</dbReference>
<dbReference type="InterPro" id="IPR008979">
    <property type="entry name" value="Galactose-bd-like_sf"/>
</dbReference>
<dbReference type="InterPro" id="IPR048482">
    <property type="entry name" value="GH141_ins"/>
</dbReference>
<dbReference type="InterPro" id="IPR012334">
    <property type="entry name" value="Pectin_lyas_fold"/>
</dbReference>
<dbReference type="AlphaFoldDB" id="A0A4R7Q042"/>
<gene>
    <name evidence="3" type="ORF">BXY82_1842</name>
</gene>
<organism evidence="3 4">
    <name type="scientific">Gelidibacter sediminis</name>
    <dbReference type="NCBI Taxonomy" id="1608710"/>
    <lineage>
        <taxon>Bacteria</taxon>
        <taxon>Pseudomonadati</taxon>
        <taxon>Bacteroidota</taxon>
        <taxon>Flavobacteriia</taxon>
        <taxon>Flavobacteriales</taxon>
        <taxon>Flavobacteriaceae</taxon>
        <taxon>Gelidibacter</taxon>
    </lineage>
</organism>
<feature type="signal peptide" evidence="1">
    <location>
        <begin position="1"/>
        <end position="25"/>
    </location>
</feature>
<dbReference type="InterPro" id="IPR011050">
    <property type="entry name" value="Pectin_lyase_fold/virulence"/>
</dbReference>
<dbReference type="Gene3D" id="2.160.20.10">
    <property type="entry name" value="Single-stranded right-handed beta-helix, Pectin lyase-like"/>
    <property type="match status" value="2"/>
</dbReference>
<proteinExistence type="predicted"/>
<evidence type="ECO:0000259" key="2">
    <source>
        <dbReference type="PROSITE" id="PS50022"/>
    </source>
</evidence>
<dbReference type="EMBL" id="SOBW01000008">
    <property type="protein sequence ID" value="TDU39811.1"/>
    <property type="molecule type" value="Genomic_DNA"/>
</dbReference>
<dbReference type="SUPFAM" id="SSF49785">
    <property type="entry name" value="Galactose-binding domain-like"/>
    <property type="match status" value="1"/>
</dbReference>
<evidence type="ECO:0000313" key="4">
    <source>
        <dbReference type="Proteomes" id="UP000294689"/>
    </source>
</evidence>
<dbReference type="Gene3D" id="2.60.120.260">
    <property type="entry name" value="Galactose-binding domain-like"/>
    <property type="match status" value="1"/>
</dbReference>
<protein>
    <submittedName>
        <fullName evidence="3">F5/8 type C domain-containing protein</fullName>
    </submittedName>
</protein>
<sequence>MNVKKQRKISFLLVLLLAGINNAFAQYTQFYVSPLGSNFNVGSKEKPWKTLEYAKDQARKVEDYVVINLFDGIYTLNKSLTLSSEDSNISFKAVDGSKPIISGGVKITRWKDTNKDGIWTAKVSSGLEGRHLYINGKRAIRARTVNADGWERIAHTPKQCGSVSCRDDENTPNGFKVPKDFPKLSNVADVEMVNIMRWKMYRGKLHKIEDNIAYVDQKYWDLAKIGPFGLLNNKATEAVNWLENAIEFLDEDGEWYLDKKNGTLYYKPRQGEQLNESDVVISNVEKLVNADGVENVSFEGITFAYANWNQPSTSLGYVSIQSGAVLADPDYQSIEDAFEGLVDIPGNVHFKNSRNVVMKGNTFQHLGGTALNFDTNNQYVNIFGNTFNDISGSAITIGNLQDHHIVNEKISREIIIDNNSIKNVGVEYWDVCAIKCSFVKDAAIVNNSINGSSAGGITLGWGWGRYDVDNFDFWKDGSDKAYNHPTVAGGVLVAHNKITNVTTKLGDTAAIYNLGASPDTKWYANYIENVAHPEARFCSAYSHGIYIDNGSRGIEIKDNIVIGSSHEPYLANGSHDYNIRGEAYYYKDDAGEYPAWIKEKSGVKPEISELRHREEIEKLFPEALPVNNKFYIETKGVAVGRNIIAVGSAINSKASFATDGKTETYWRGKGKEGELVLDLGKVSDIYYVNSAFGYIEQGTKKEVYFKNGYEFEYFTSMDGIKWTSYGEGKKVSTLAINQQYGEDQKPVEARYVKLKVHSSGDHQLGVLRFKVVDQEPVYGGRKFGPQ</sequence>
<keyword evidence="4" id="KW-1185">Reference proteome</keyword>
<dbReference type="Pfam" id="PF00754">
    <property type="entry name" value="F5_F8_type_C"/>
    <property type="match status" value="1"/>
</dbReference>
<dbReference type="PROSITE" id="PS50022">
    <property type="entry name" value="FA58C_3"/>
    <property type="match status" value="1"/>
</dbReference>
<keyword evidence="1" id="KW-0732">Signal</keyword>
<feature type="domain" description="F5/8 type C" evidence="2">
    <location>
        <begin position="619"/>
        <end position="774"/>
    </location>
</feature>
<evidence type="ECO:0000313" key="3">
    <source>
        <dbReference type="EMBL" id="TDU39811.1"/>
    </source>
</evidence>
<dbReference type="InterPro" id="IPR000421">
    <property type="entry name" value="FA58C"/>
</dbReference>
<feature type="chain" id="PRO_5020466288" evidence="1">
    <location>
        <begin position="26"/>
        <end position="786"/>
    </location>
</feature>